<organism evidence="2 3">
    <name type="scientific">Faecalicatena contorta</name>
    <dbReference type="NCBI Taxonomy" id="39482"/>
    <lineage>
        <taxon>Bacteria</taxon>
        <taxon>Bacillati</taxon>
        <taxon>Bacillota</taxon>
        <taxon>Clostridia</taxon>
        <taxon>Lachnospirales</taxon>
        <taxon>Lachnospiraceae</taxon>
        <taxon>Faecalicatena</taxon>
    </lineage>
</organism>
<dbReference type="EMBL" id="CYZU01000024">
    <property type="protein sequence ID" value="CUO59807.1"/>
    <property type="molecule type" value="Genomic_DNA"/>
</dbReference>
<dbReference type="Gene3D" id="1.10.1200.10">
    <property type="entry name" value="ACP-like"/>
    <property type="match status" value="1"/>
</dbReference>
<protein>
    <submittedName>
        <fullName evidence="2">Acyl carrier protein</fullName>
    </submittedName>
</protein>
<dbReference type="OrthoDB" id="2067188at2"/>
<dbReference type="STRING" id="39482.ERS852491_02695"/>
<dbReference type="InterPro" id="IPR036736">
    <property type="entry name" value="ACP-like_sf"/>
</dbReference>
<evidence type="ECO:0000259" key="1">
    <source>
        <dbReference type="PROSITE" id="PS50075"/>
    </source>
</evidence>
<evidence type="ECO:0000313" key="2">
    <source>
        <dbReference type="EMBL" id="CUO59807.1"/>
    </source>
</evidence>
<sequence>MPVREFIIQLIKQETVISVPITETTDLYKDLYLDSLSFVGLIMDIEEQFDITIELPEMADCHIYGRLIRLVERKVKEAMQND</sequence>
<proteinExistence type="predicted"/>
<accession>A0A174GE51</accession>
<dbReference type="Pfam" id="PF00550">
    <property type="entry name" value="PP-binding"/>
    <property type="match status" value="1"/>
</dbReference>
<dbReference type="InterPro" id="IPR009081">
    <property type="entry name" value="PP-bd_ACP"/>
</dbReference>
<dbReference type="Proteomes" id="UP000095544">
    <property type="component" value="Unassembled WGS sequence"/>
</dbReference>
<dbReference type="AlphaFoldDB" id="A0A174GE51"/>
<gene>
    <name evidence="2" type="ORF">ERS852491_02695</name>
</gene>
<feature type="domain" description="Carrier" evidence="1">
    <location>
        <begin position="1"/>
        <end position="75"/>
    </location>
</feature>
<dbReference type="SUPFAM" id="SSF47336">
    <property type="entry name" value="ACP-like"/>
    <property type="match status" value="1"/>
</dbReference>
<evidence type="ECO:0000313" key="3">
    <source>
        <dbReference type="Proteomes" id="UP000095544"/>
    </source>
</evidence>
<dbReference type="RefSeq" id="WP_050641192.1">
    <property type="nucleotide sequence ID" value="NZ_CABKUE010000009.1"/>
</dbReference>
<dbReference type="PROSITE" id="PS50075">
    <property type="entry name" value="CARRIER"/>
    <property type="match status" value="1"/>
</dbReference>
<name>A0A174GE51_9FIRM</name>
<reference evidence="2 3" key="1">
    <citation type="submission" date="2015-09" db="EMBL/GenBank/DDBJ databases">
        <authorList>
            <consortium name="Pathogen Informatics"/>
        </authorList>
    </citation>
    <scope>NUCLEOTIDE SEQUENCE [LARGE SCALE GENOMIC DNA]</scope>
    <source>
        <strain evidence="2 3">2789STDY5834876</strain>
    </source>
</reference>